<keyword evidence="2" id="KW-1185">Reference proteome</keyword>
<dbReference type="EMBL" id="VYZN01000001">
    <property type="protein sequence ID" value="KAE9544927.1"/>
    <property type="molecule type" value="Genomic_DNA"/>
</dbReference>
<dbReference type="AlphaFoldDB" id="A0A6G0U7K0"/>
<accession>A0A6G0U7K0</accession>
<name>A0A6G0U7K0_APHGL</name>
<protein>
    <submittedName>
        <fullName evidence="1">Uncharacterized protein</fullName>
    </submittedName>
</protein>
<reference evidence="1 2" key="1">
    <citation type="submission" date="2019-08" db="EMBL/GenBank/DDBJ databases">
        <title>The genome of the soybean aphid Biotype 1, its phylome, world population structure and adaptation to the North American continent.</title>
        <authorList>
            <person name="Giordano R."/>
            <person name="Donthu R.K."/>
            <person name="Hernandez A.G."/>
            <person name="Wright C.L."/>
            <person name="Zimin A.V."/>
        </authorList>
    </citation>
    <scope>NUCLEOTIDE SEQUENCE [LARGE SCALE GENOMIC DNA]</scope>
    <source>
        <tissue evidence="1">Whole aphids</tissue>
    </source>
</reference>
<sequence length="220" mass="25310">MSAIHAPLLPTLNSLHPHPMDSYIRHIFLSIMCSQMMAVSNGPCRKPIVLGDPRQRHHYYKKISLKYESKLLFGSGLEVLKSMLIEFSFDMLIATIRTTCKESCIQFSKKLCEVHDNLNYVLQLFDDKLFELKENKYISGSRPEGLVRTPIWQNFYLNTRKFLPCPSWGTAASLTRHRDCPKRGAPVTEVRTGDGRIVTDALRRVSTTNVYVYVHKNTFL</sequence>
<evidence type="ECO:0000313" key="2">
    <source>
        <dbReference type="Proteomes" id="UP000475862"/>
    </source>
</evidence>
<evidence type="ECO:0000313" key="1">
    <source>
        <dbReference type="EMBL" id="KAE9544927.1"/>
    </source>
</evidence>
<gene>
    <name evidence="1" type="ORF">AGLY_000470</name>
</gene>
<dbReference type="OrthoDB" id="10636477at2759"/>
<organism evidence="1 2">
    <name type="scientific">Aphis glycines</name>
    <name type="common">Soybean aphid</name>
    <dbReference type="NCBI Taxonomy" id="307491"/>
    <lineage>
        <taxon>Eukaryota</taxon>
        <taxon>Metazoa</taxon>
        <taxon>Ecdysozoa</taxon>
        <taxon>Arthropoda</taxon>
        <taxon>Hexapoda</taxon>
        <taxon>Insecta</taxon>
        <taxon>Pterygota</taxon>
        <taxon>Neoptera</taxon>
        <taxon>Paraneoptera</taxon>
        <taxon>Hemiptera</taxon>
        <taxon>Sternorrhyncha</taxon>
        <taxon>Aphidomorpha</taxon>
        <taxon>Aphidoidea</taxon>
        <taxon>Aphididae</taxon>
        <taxon>Aphidini</taxon>
        <taxon>Aphis</taxon>
        <taxon>Aphis</taxon>
    </lineage>
</organism>
<proteinExistence type="predicted"/>
<comment type="caution">
    <text evidence="1">The sequence shown here is derived from an EMBL/GenBank/DDBJ whole genome shotgun (WGS) entry which is preliminary data.</text>
</comment>
<dbReference type="Proteomes" id="UP000475862">
    <property type="component" value="Unassembled WGS sequence"/>
</dbReference>